<protein>
    <recommendedName>
        <fullName evidence="2">HNH nuclease domain-containing protein</fullName>
    </recommendedName>
</protein>
<evidence type="ECO:0000259" key="2">
    <source>
        <dbReference type="Pfam" id="PF13391"/>
    </source>
</evidence>
<dbReference type="AlphaFoldDB" id="A0A6F8YKW1"/>
<feature type="domain" description="HNH nuclease" evidence="2">
    <location>
        <begin position="193"/>
        <end position="242"/>
    </location>
</feature>
<name>A0A6F8YKW1_9ACTN</name>
<dbReference type="KEGG" id="psuu:Psuf_038940"/>
<dbReference type="Proteomes" id="UP000503011">
    <property type="component" value="Chromosome"/>
</dbReference>
<dbReference type="RefSeq" id="WP_173158342.1">
    <property type="nucleotide sequence ID" value="NZ_AP022871.1"/>
</dbReference>
<evidence type="ECO:0000256" key="1">
    <source>
        <dbReference type="SAM" id="MobiDB-lite"/>
    </source>
</evidence>
<organism evidence="3 4">
    <name type="scientific">Phytohabitans suffuscus</name>
    <dbReference type="NCBI Taxonomy" id="624315"/>
    <lineage>
        <taxon>Bacteria</taxon>
        <taxon>Bacillati</taxon>
        <taxon>Actinomycetota</taxon>
        <taxon>Actinomycetes</taxon>
        <taxon>Micromonosporales</taxon>
        <taxon>Micromonosporaceae</taxon>
    </lineage>
</organism>
<reference evidence="3 4" key="1">
    <citation type="submission" date="2020-03" db="EMBL/GenBank/DDBJ databases">
        <title>Whole genome shotgun sequence of Phytohabitans suffuscus NBRC 105367.</title>
        <authorList>
            <person name="Komaki H."/>
            <person name="Tamura T."/>
        </authorList>
    </citation>
    <scope>NUCLEOTIDE SEQUENCE [LARGE SCALE GENOMIC DNA]</scope>
    <source>
        <strain evidence="3 4">NBRC 105367</strain>
    </source>
</reference>
<reference evidence="3 4" key="2">
    <citation type="submission" date="2020-03" db="EMBL/GenBank/DDBJ databases">
        <authorList>
            <person name="Ichikawa N."/>
            <person name="Kimura A."/>
            <person name="Kitahashi Y."/>
            <person name="Uohara A."/>
        </authorList>
    </citation>
    <scope>NUCLEOTIDE SEQUENCE [LARGE SCALE GENOMIC DNA]</scope>
    <source>
        <strain evidence="3 4">NBRC 105367</strain>
    </source>
</reference>
<evidence type="ECO:0000313" key="3">
    <source>
        <dbReference type="EMBL" id="BCB86581.1"/>
    </source>
</evidence>
<feature type="region of interest" description="Disordered" evidence="1">
    <location>
        <begin position="305"/>
        <end position="342"/>
    </location>
</feature>
<keyword evidence="4" id="KW-1185">Reference proteome</keyword>
<proteinExistence type="predicted"/>
<dbReference type="Pfam" id="PF13391">
    <property type="entry name" value="HNH_2"/>
    <property type="match status" value="1"/>
</dbReference>
<dbReference type="EMBL" id="AP022871">
    <property type="protein sequence ID" value="BCB86581.1"/>
    <property type="molecule type" value="Genomic_DNA"/>
</dbReference>
<feature type="compositionally biased region" description="Basic residues" evidence="1">
    <location>
        <begin position="326"/>
        <end position="342"/>
    </location>
</feature>
<gene>
    <name evidence="3" type="ORF">Psuf_038940</name>
</gene>
<evidence type="ECO:0000313" key="4">
    <source>
        <dbReference type="Proteomes" id="UP000503011"/>
    </source>
</evidence>
<accession>A0A6F8YKW1</accession>
<dbReference type="InterPro" id="IPR003615">
    <property type="entry name" value="HNH_nuc"/>
</dbReference>
<sequence>MGGSGDLDTQLRAAMFAHLTRVSAAHPDGAPSDVINSFVFADAPMRLIVQPGIRKPAQLDAALTIRTTWTPPGAEAPYADEVSPDGSLRYKWRGTDPNHPDNRALREAMRRQAPLAYFYPVARGVYEAIYPVYLVDEDQTAHEFGVDLGQYPDDENAGADTPLDRRYTRRLTLQRLHQVLFRPKVLRAYESRCALCRLRHAPLLDAAHILPDHHPHGEPVVPNGLAMCKIHHAAYDADIIGIRPDRVVEVRHDILTEIDGPMLRHGLQEMHGCQNVPPPLPPRPPRPRTARRALHTVPRRLTRSVNARCRAAASARPTGRSGQLGRRTRPTFRRRGQRRLPS</sequence>